<reference evidence="1 2" key="1">
    <citation type="submission" date="2015-01" db="EMBL/GenBank/DDBJ databases">
        <title>Draft genome of Vibrio mytili type strain CAIM 528.</title>
        <authorList>
            <person name="Gonzalez-Castillo A."/>
            <person name="Gomez-Gil B."/>
            <person name="Enciso-Ibarra J."/>
        </authorList>
    </citation>
    <scope>NUCLEOTIDE SEQUENCE [LARGE SCALE GENOMIC DNA]</scope>
    <source>
        <strain evidence="1 2">CAIM 528</strain>
    </source>
</reference>
<sequence>MSRFESQQIFRFVITGSGLPAAVNDPYPFERQCPDRSKLPVKVVKLYHSSEVQKITLTGSEGQ</sequence>
<evidence type="ECO:0000313" key="1">
    <source>
        <dbReference type="EMBL" id="KIN11723.1"/>
    </source>
</evidence>
<dbReference type="AlphaFoldDB" id="A0A0C3EBA7"/>
<comment type="caution">
    <text evidence="1">The sequence shown here is derived from an EMBL/GenBank/DDBJ whole genome shotgun (WGS) entry which is preliminary data.</text>
</comment>
<dbReference type="EMBL" id="JXOK01000015">
    <property type="protein sequence ID" value="KIN11723.1"/>
    <property type="molecule type" value="Genomic_DNA"/>
</dbReference>
<gene>
    <name evidence="1" type="ORF">SU60_06620</name>
</gene>
<keyword evidence="2" id="KW-1185">Reference proteome</keyword>
<dbReference type="Proteomes" id="UP000031977">
    <property type="component" value="Unassembled WGS sequence"/>
</dbReference>
<proteinExistence type="predicted"/>
<protein>
    <submittedName>
        <fullName evidence="1">Uncharacterized protein</fullName>
    </submittedName>
</protein>
<name>A0A0C3EBA7_9VIBR</name>
<organism evidence="1 2">
    <name type="scientific">Vibrio mytili</name>
    <dbReference type="NCBI Taxonomy" id="50718"/>
    <lineage>
        <taxon>Bacteria</taxon>
        <taxon>Pseudomonadati</taxon>
        <taxon>Pseudomonadota</taxon>
        <taxon>Gammaproteobacteria</taxon>
        <taxon>Vibrionales</taxon>
        <taxon>Vibrionaceae</taxon>
        <taxon>Vibrio</taxon>
    </lineage>
</organism>
<evidence type="ECO:0000313" key="2">
    <source>
        <dbReference type="Proteomes" id="UP000031977"/>
    </source>
</evidence>
<accession>A0A0C3EBA7</accession>